<evidence type="ECO:0000313" key="4">
    <source>
        <dbReference type="EMBL" id="SDI74012.1"/>
    </source>
</evidence>
<dbReference type="EMBL" id="FNDZ01000004">
    <property type="protein sequence ID" value="SDI74012.1"/>
    <property type="molecule type" value="Genomic_DNA"/>
</dbReference>
<reference evidence="4 5" key="1">
    <citation type="submission" date="2016-10" db="EMBL/GenBank/DDBJ databases">
        <authorList>
            <person name="de Groot N.N."/>
        </authorList>
    </citation>
    <scope>NUCLEOTIDE SEQUENCE [LARGE SCALE GENOMIC DNA]</scope>
    <source>
        <strain evidence="4 5">CGMCC 1.5058</strain>
    </source>
</reference>
<evidence type="ECO:0000256" key="1">
    <source>
        <dbReference type="ARBA" id="ARBA00004141"/>
    </source>
</evidence>
<dbReference type="NCBIfam" id="TIGR01300">
    <property type="entry name" value="CPA3_mnhG_phaG"/>
    <property type="match status" value="1"/>
</dbReference>
<evidence type="ECO:0000256" key="3">
    <source>
        <dbReference type="SAM" id="Phobius"/>
    </source>
</evidence>
<comment type="subcellular location">
    <subcellularLocation>
        <location evidence="1">Membrane</location>
        <topology evidence="1">Multi-pass membrane protein</topology>
    </subcellularLocation>
</comment>
<keyword evidence="3" id="KW-0812">Transmembrane</keyword>
<dbReference type="GO" id="GO:0015385">
    <property type="term" value="F:sodium:proton antiporter activity"/>
    <property type="evidence" value="ECO:0007669"/>
    <property type="project" value="TreeGrafter"/>
</dbReference>
<gene>
    <name evidence="4" type="ORF">SAMN05421804_10463</name>
</gene>
<dbReference type="AlphaFoldDB" id="A0A1G8N1H5"/>
<organism evidence="4 5">
    <name type="scientific">Proteiniclasticum ruminis</name>
    <dbReference type="NCBI Taxonomy" id="398199"/>
    <lineage>
        <taxon>Bacteria</taxon>
        <taxon>Bacillati</taxon>
        <taxon>Bacillota</taxon>
        <taxon>Clostridia</taxon>
        <taxon>Eubacteriales</taxon>
        <taxon>Clostridiaceae</taxon>
        <taxon>Proteiniclasticum</taxon>
    </lineage>
</organism>
<dbReference type="Pfam" id="PF03334">
    <property type="entry name" value="PhaG_MnhG_YufB"/>
    <property type="match status" value="1"/>
</dbReference>
<dbReference type="NCBIfam" id="NF009314">
    <property type="entry name" value="PRK12674.1-2"/>
    <property type="match status" value="1"/>
</dbReference>
<dbReference type="RefSeq" id="WP_031576259.1">
    <property type="nucleotide sequence ID" value="NZ_FNDZ01000004.1"/>
</dbReference>
<keyword evidence="3" id="KW-0472">Membrane</keyword>
<comment type="similarity">
    <text evidence="2">Belongs to the CPA3 antiporters (TC 2.A.63) subunit G family.</text>
</comment>
<dbReference type="PANTHER" id="PTHR34703">
    <property type="entry name" value="ANTIPORTER SUBUNIT MNHG2-RELATED"/>
    <property type="match status" value="1"/>
</dbReference>
<proteinExistence type="inferred from homology"/>
<protein>
    <submittedName>
        <fullName evidence="4">Multicomponent Na+:H+ antiporter subunit G</fullName>
    </submittedName>
</protein>
<name>A0A1G8N1H5_9CLOT</name>
<dbReference type="Proteomes" id="UP000183255">
    <property type="component" value="Unassembled WGS sequence"/>
</dbReference>
<accession>A0A1G8N1H5</accession>
<feature type="transmembrane region" description="Helical" evidence="3">
    <location>
        <begin position="6"/>
        <end position="29"/>
    </location>
</feature>
<keyword evidence="3" id="KW-1133">Transmembrane helix</keyword>
<sequence length="104" mass="11378">MLKDITILLLALSSLFFFMVGTVGLIRLPDVFSRMHATTKSDTLGAGLGLLALMVYKGLDPVSLKLLLILVFIFITNPVAAHIIAKAAFHKKMRNQKEDDHGAV</sequence>
<feature type="transmembrane region" description="Helical" evidence="3">
    <location>
        <begin position="65"/>
        <end position="85"/>
    </location>
</feature>
<evidence type="ECO:0000313" key="5">
    <source>
        <dbReference type="Proteomes" id="UP000183255"/>
    </source>
</evidence>
<evidence type="ECO:0000256" key="2">
    <source>
        <dbReference type="ARBA" id="ARBA00008404"/>
    </source>
</evidence>
<dbReference type="PANTHER" id="PTHR34703:SF1">
    <property type="entry name" value="ANTIPORTER SUBUNIT MNHG2-RELATED"/>
    <property type="match status" value="1"/>
</dbReference>
<dbReference type="InterPro" id="IPR005133">
    <property type="entry name" value="PhaG_MnhG_YufB"/>
</dbReference>